<keyword evidence="1" id="KW-1133">Transmembrane helix</keyword>
<gene>
    <name evidence="3" type="ORF">SEMRO_380_G130540.1</name>
</gene>
<sequence>MFSMMKHTVVLLALSAGTCLAEPAFMRAETQPGRQLVSCSETCSVTGSCSSGNIAVCHEGKEDECIASSEWNEHCTDFGDTCGACASGGEEYFSTLNGLVQIPHDSWVHFYLTPVRVVCLGITDKPCQVMNDQGIPLYIAWGMDLVDMVHNSTSMMAQSLFLVITALMVVGFVVVEALFGATMGPVMVFSLATAYSFSRKNLAVANKKTVEN</sequence>
<keyword evidence="2" id="KW-0732">Signal</keyword>
<feature type="signal peptide" evidence="2">
    <location>
        <begin position="1"/>
        <end position="21"/>
    </location>
</feature>
<keyword evidence="4" id="KW-1185">Reference proteome</keyword>
<dbReference type="EMBL" id="CAICTM010000379">
    <property type="protein sequence ID" value="CAB9509213.1"/>
    <property type="molecule type" value="Genomic_DNA"/>
</dbReference>
<dbReference type="Proteomes" id="UP001153069">
    <property type="component" value="Unassembled WGS sequence"/>
</dbReference>
<keyword evidence="1" id="KW-0472">Membrane</keyword>
<feature type="chain" id="PRO_5040372659" evidence="2">
    <location>
        <begin position="22"/>
        <end position="212"/>
    </location>
</feature>
<name>A0A9N8HBV2_9STRA</name>
<evidence type="ECO:0000313" key="3">
    <source>
        <dbReference type="EMBL" id="CAB9509213.1"/>
    </source>
</evidence>
<dbReference type="AlphaFoldDB" id="A0A9N8HBV2"/>
<organism evidence="3 4">
    <name type="scientific">Seminavis robusta</name>
    <dbReference type="NCBI Taxonomy" id="568900"/>
    <lineage>
        <taxon>Eukaryota</taxon>
        <taxon>Sar</taxon>
        <taxon>Stramenopiles</taxon>
        <taxon>Ochrophyta</taxon>
        <taxon>Bacillariophyta</taxon>
        <taxon>Bacillariophyceae</taxon>
        <taxon>Bacillariophycidae</taxon>
        <taxon>Naviculales</taxon>
        <taxon>Naviculaceae</taxon>
        <taxon>Seminavis</taxon>
    </lineage>
</organism>
<protein>
    <submittedName>
        <fullName evidence="3">Uncharacterized protein</fullName>
    </submittedName>
</protein>
<comment type="caution">
    <text evidence="3">The sequence shown here is derived from an EMBL/GenBank/DDBJ whole genome shotgun (WGS) entry which is preliminary data.</text>
</comment>
<feature type="transmembrane region" description="Helical" evidence="1">
    <location>
        <begin position="160"/>
        <end position="192"/>
    </location>
</feature>
<evidence type="ECO:0000256" key="2">
    <source>
        <dbReference type="SAM" id="SignalP"/>
    </source>
</evidence>
<evidence type="ECO:0000256" key="1">
    <source>
        <dbReference type="SAM" id="Phobius"/>
    </source>
</evidence>
<dbReference type="OrthoDB" id="59517at2759"/>
<accession>A0A9N8HBV2</accession>
<keyword evidence="1" id="KW-0812">Transmembrane</keyword>
<evidence type="ECO:0000313" key="4">
    <source>
        <dbReference type="Proteomes" id="UP001153069"/>
    </source>
</evidence>
<proteinExistence type="predicted"/>
<reference evidence="3" key="1">
    <citation type="submission" date="2020-06" db="EMBL/GenBank/DDBJ databases">
        <authorList>
            <consortium name="Plant Systems Biology data submission"/>
        </authorList>
    </citation>
    <scope>NUCLEOTIDE SEQUENCE</scope>
    <source>
        <strain evidence="3">D6</strain>
    </source>
</reference>